<dbReference type="RefSeq" id="WP_144993053.1">
    <property type="nucleotide sequence ID" value="NZ_CP036281.1"/>
</dbReference>
<sequence length="190" mass="21557">MSSSKLLSVWFFVIIVIAVIASVIYLLSCDPCSQMRFPNGVKYFSKSDAVLCRFSDGDHDFSHASLLLVVEMNDGTLVLPAQNEERARRSGFMGGLRNEKVCHYGEGVLSTTDEFPKTFWIPVSKNVREVYFHVCKAPRIGESPDKNEWYIWKLPPNPEDTIILPGKQVDELTAQTKKVRAFAIKHSDLW</sequence>
<protein>
    <submittedName>
        <fullName evidence="2">Uncharacterized protein</fullName>
    </submittedName>
</protein>
<reference evidence="2 3" key="1">
    <citation type="submission" date="2019-02" db="EMBL/GenBank/DDBJ databases">
        <title>Deep-cultivation of Planctomycetes and their phenomic and genomic characterization uncovers novel biology.</title>
        <authorList>
            <person name="Wiegand S."/>
            <person name="Jogler M."/>
            <person name="Boedeker C."/>
            <person name="Pinto D."/>
            <person name="Vollmers J."/>
            <person name="Rivas-Marin E."/>
            <person name="Kohn T."/>
            <person name="Peeters S.H."/>
            <person name="Heuer A."/>
            <person name="Rast P."/>
            <person name="Oberbeckmann S."/>
            <person name="Bunk B."/>
            <person name="Jeske O."/>
            <person name="Meyerdierks A."/>
            <person name="Storesund J.E."/>
            <person name="Kallscheuer N."/>
            <person name="Luecker S."/>
            <person name="Lage O.M."/>
            <person name="Pohl T."/>
            <person name="Merkel B.J."/>
            <person name="Hornburger P."/>
            <person name="Mueller R.-W."/>
            <person name="Bruemmer F."/>
            <person name="Labrenz M."/>
            <person name="Spormann A.M."/>
            <person name="Op den Camp H."/>
            <person name="Overmann J."/>
            <person name="Amann R."/>
            <person name="Jetten M.S.M."/>
            <person name="Mascher T."/>
            <person name="Medema M.H."/>
            <person name="Devos D.P."/>
            <person name="Kaster A.-K."/>
            <person name="Ovreas L."/>
            <person name="Rohde M."/>
            <person name="Galperin M.Y."/>
            <person name="Jogler C."/>
        </authorList>
    </citation>
    <scope>NUCLEOTIDE SEQUENCE [LARGE SCALE GENOMIC DNA]</scope>
    <source>
        <strain evidence="2 3">Pla110</strain>
    </source>
</reference>
<keyword evidence="3" id="KW-1185">Reference proteome</keyword>
<name>A0A518CI59_9PLAN</name>
<organism evidence="2 3">
    <name type="scientific">Polystyrenella longa</name>
    <dbReference type="NCBI Taxonomy" id="2528007"/>
    <lineage>
        <taxon>Bacteria</taxon>
        <taxon>Pseudomonadati</taxon>
        <taxon>Planctomycetota</taxon>
        <taxon>Planctomycetia</taxon>
        <taxon>Planctomycetales</taxon>
        <taxon>Planctomycetaceae</taxon>
        <taxon>Polystyrenella</taxon>
    </lineage>
</organism>
<feature type="transmembrane region" description="Helical" evidence="1">
    <location>
        <begin position="7"/>
        <end position="27"/>
    </location>
</feature>
<evidence type="ECO:0000313" key="3">
    <source>
        <dbReference type="Proteomes" id="UP000317178"/>
    </source>
</evidence>
<keyword evidence="1" id="KW-1133">Transmembrane helix</keyword>
<dbReference type="Proteomes" id="UP000317178">
    <property type="component" value="Chromosome"/>
</dbReference>
<dbReference type="EMBL" id="CP036281">
    <property type="protein sequence ID" value="QDU78923.1"/>
    <property type="molecule type" value="Genomic_DNA"/>
</dbReference>
<dbReference type="AlphaFoldDB" id="A0A518CI59"/>
<gene>
    <name evidence="2" type="ORF">Pla110_06270</name>
</gene>
<dbReference type="KEGG" id="plon:Pla110_06270"/>
<evidence type="ECO:0000256" key="1">
    <source>
        <dbReference type="SAM" id="Phobius"/>
    </source>
</evidence>
<evidence type="ECO:0000313" key="2">
    <source>
        <dbReference type="EMBL" id="QDU78923.1"/>
    </source>
</evidence>
<keyword evidence="1" id="KW-0472">Membrane</keyword>
<accession>A0A518CI59</accession>
<proteinExistence type="predicted"/>
<keyword evidence="1" id="KW-0812">Transmembrane</keyword>